<reference evidence="2 3" key="1">
    <citation type="submission" date="2023-07" db="EMBL/GenBank/DDBJ databases">
        <title>Sequencing the genomes of 1000 actinobacteria strains.</title>
        <authorList>
            <person name="Klenk H.-P."/>
        </authorList>
    </citation>
    <scope>NUCLEOTIDE SEQUENCE [LARGE SCALE GENOMIC DNA]</scope>
    <source>
        <strain evidence="2 3">DSM 20167</strain>
    </source>
</reference>
<evidence type="ECO:0000256" key="1">
    <source>
        <dbReference type="SAM" id="MobiDB-lite"/>
    </source>
</evidence>
<dbReference type="RefSeq" id="WP_310290921.1">
    <property type="nucleotide sequence ID" value="NZ_BAAAWO010000001.1"/>
</dbReference>
<name>A0ABU2BJR5_9MICC</name>
<feature type="compositionally biased region" description="Basic and acidic residues" evidence="1">
    <location>
        <begin position="52"/>
        <end position="62"/>
    </location>
</feature>
<dbReference type="Proteomes" id="UP001183817">
    <property type="component" value="Unassembled WGS sequence"/>
</dbReference>
<organism evidence="2 3">
    <name type="scientific">Paeniglutamicibacter sulfureus</name>
    <dbReference type="NCBI Taxonomy" id="43666"/>
    <lineage>
        <taxon>Bacteria</taxon>
        <taxon>Bacillati</taxon>
        <taxon>Actinomycetota</taxon>
        <taxon>Actinomycetes</taxon>
        <taxon>Micrococcales</taxon>
        <taxon>Micrococcaceae</taxon>
        <taxon>Paeniglutamicibacter</taxon>
    </lineage>
</organism>
<gene>
    <name evidence="2" type="ORF">J2S64_002536</name>
</gene>
<comment type="caution">
    <text evidence="2">The sequence shown here is derived from an EMBL/GenBank/DDBJ whole genome shotgun (WGS) entry which is preliminary data.</text>
</comment>
<protein>
    <submittedName>
        <fullName evidence="2">Uncharacterized protein</fullName>
    </submittedName>
</protein>
<keyword evidence="3" id="KW-1185">Reference proteome</keyword>
<sequence>MASTYGFRAYVVEAYPNMFKDNKPLLSHSSSNVRARIVSLLEAVHSMSTQEFKPKESTDGEPRQPTATLTVGDPAILRDDFIHLVVEAGIVGSHTHATKIGETPQELSDRSAEAAHMFAFLFSQRDDSKFVVIAQTINGRDPMRRLISLLHRTGIELRNHKLAQDKAERAAAREAKMTVPKVNKRVRLAFKWRQASDSQYLQEILGSAKSVSAVFKGHRSSSRGGADVISRTLTISLRETQQNEAGGTIAKLWERRQRAGEAITKGDGVSELAAVLEQQELVYEGEADHYDDASLRVVAENGARATIAVDSLREIFTYPVHEGSPSPWYFYTKVSERLPAIAREADVQIANINPTEVKDWLAD</sequence>
<evidence type="ECO:0000313" key="2">
    <source>
        <dbReference type="EMBL" id="MDR7358845.1"/>
    </source>
</evidence>
<evidence type="ECO:0000313" key="3">
    <source>
        <dbReference type="Proteomes" id="UP001183817"/>
    </source>
</evidence>
<feature type="region of interest" description="Disordered" evidence="1">
    <location>
        <begin position="48"/>
        <end position="68"/>
    </location>
</feature>
<proteinExistence type="predicted"/>
<dbReference type="EMBL" id="JAVDYI010000001">
    <property type="protein sequence ID" value="MDR7358845.1"/>
    <property type="molecule type" value="Genomic_DNA"/>
</dbReference>
<accession>A0ABU2BJR5</accession>